<protein>
    <submittedName>
        <fullName evidence="9">Homeobox protein Nkx-2.3-like</fullName>
    </submittedName>
</protein>
<dbReference type="GO" id="GO:0000978">
    <property type="term" value="F:RNA polymerase II cis-regulatory region sequence-specific DNA binding"/>
    <property type="evidence" value="ECO:0007669"/>
    <property type="project" value="TreeGrafter"/>
</dbReference>
<dbReference type="Gene3D" id="1.10.10.60">
    <property type="entry name" value="Homeodomain-like"/>
    <property type="match status" value="1"/>
</dbReference>
<dbReference type="PANTHER" id="PTHR24340">
    <property type="entry name" value="HOMEOBOX PROTEIN NKX"/>
    <property type="match status" value="1"/>
</dbReference>
<dbReference type="SMART" id="SM00389">
    <property type="entry name" value="HOX"/>
    <property type="match status" value="1"/>
</dbReference>
<accession>A0A1S3DF01</accession>
<dbReference type="InterPro" id="IPR001356">
    <property type="entry name" value="HD"/>
</dbReference>
<evidence type="ECO:0000256" key="3">
    <source>
        <dbReference type="ARBA" id="ARBA00023155"/>
    </source>
</evidence>
<evidence type="ECO:0000256" key="6">
    <source>
        <dbReference type="RuleBase" id="RU000682"/>
    </source>
</evidence>
<keyword evidence="4 5" id="KW-0539">Nucleus</keyword>
<evidence type="ECO:0000313" key="8">
    <source>
        <dbReference type="Proteomes" id="UP000079169"/>
    </source>
</evidence>
<dbReference type="GO" id="GO:0000981">
    <property type="term" value="F:DNA-binding transcription factor activity, RNA polymerase II-specific"/>
    <property type="evidence" value="ECO:0007669"/>
    <property type="project" value="TreeGrafter"/>
</dbReference>
<dbReference type="InterPro" id="IPR009057">
    <property type="entry name" value="Homeodomain-like_sf"/>
</dbReference>
<dbReference type="PROSITE" id="PS50071">
    <property type="entry name" value="HOMEOBOX_2"/>
    <property type="match status" value="1"/>
</dbReference>
<dbReference type="Pfam" id="PF00046">
    <property type="entry name" value="Homeodomain"/>
    <property type="match status" value="1"/>
</dbReference>
<keyword evidence="3 5" id="KW-0371">Homeobox</keyword>
<feature type="DNA-binding region" description="Homeobox" evidence="5">
    <location>
        <begin position="3"/>
        <end position="57"/>
    </location>
</feature>
<dbReference type="InterPro" id="IPR020479">
    <property type="entry name" value="HD_metazoa"/>
</dbReference>
<comment type="subcellular location">
    <subcellularLocation>
        <location evidence="1 5 6">Nucleus</location>
    </subcellularLocation>
</comment>
<evidence type="ECO:0000256" key="2">
    <source>
        <dbReference type="ARBA" id="ARBA00023125"/>
    </source>
</evidence>
<dbReference type="AlphaFoldDB" id="A0A1S3DF01"/>
<dbReference type="PaxDb" id="121845-A0A1S3DF01"/>
<keyword evidence="2 5" id="KW-0238">DNA-binding</keyword>
<dbReference type="SUPFAM" id="SSF46689">
    <property type="entry name" value="Homeodomain-like"/>
    <property type="match status" value="1"/>
</dbReference>
<keyword evidence="8" id="KW-1185">Reference proteome</keyword>
<gene>
    <name evidence="9" type="primary">LOC103517168</name>
</gene>
<dbReference type="PRINTS" id="PR00024">
    <property type="entry name" value="HOMEOBOX"/>
</dbReference>
<dbReference type="GO" id="GO:0030154">
    <property type="term" value="P:cell differentiation"/>
    <property type="evidence" value="ECO:0007669"/>
    <property type="project" value="TreeGrafter"/>
</dbReference>
<dbReference type="RefSeq" id="XP_008480411.1">
    <property type="nucleotide sequence ID" value="XM_008482189.1"/>
</dbReference>
<reference evidence="9" key="1">
    <citation type="submission" date="2025-08" db="UniProtKB">
        <authorList>
            <consortium name="RefSeq"/>
        </authorList>
    </citation>
    <scope>IDENTIFICATION</scope>
</reference>
<evidence type="ECO:0000256" key="1">
    <source>
        <dbReference type="ARBA" id="ARBA00004123"/>
    </source>
</evidence>
<feature type="domain" description="Homeobox" evidence="7">
    <location>
        <begin position="1"/>
        <end position="56"/>
    </location>
</feature>
<evidence type="ECO:0000259" key="7">
    <source>
        <dbReference type="PROSITE" id="PS50071"/>
    </source>
</evidence>
<evidence type="ECO:0000313" key="9">
    <source>
        <dbReference type="RefSeq" id="XP_008480411.1"/>
    </source>
</evidence>
<evidence type="ECO:0000256" key="4">
    <source>
        <dbReference type="ARBA" id="ARBA00023242"/>
    </source>
</evidence>
<name>A0A1S3DF01_DIACI</name>
<evidence type="ECO:0000256" key="5">
    <source>
        <dbReference type="PROSITE-ProRule" id="PRU00108"/>
    </source>
</evidence>
<dbReference type="GeneID" id="103517168"/>
<proteinExistence type="predicted"/>
<dbReference type="Proteomes" id="UP000079169">
    <property type="component" value="Unplaced"/>
</dbReference>
<organism evidence="8 9">
    <name type="scientific">Diaphorina citri</name>
    <name type="common">Asian citrus psyllid</name>
    <dbReference type="NCBI Taxonomy" id="121845"/>
    <lineage>
        <taxon>Eukaryota</taxon>
        <taxon>Metazoa</taxon>
        <taxon>Ecdysozoa</taxon>
        <taxon>Arthropoda</taxon>
        <taxon>Hexapoda</taxon>
        <taxon>Insecta</taxon>
        <taxon>Pterygota</taxon>
        <taxon>Neoptera</taxon>
        <taxon>Paraneoptera</taxon>
        <taxon>Hemiptera</taxon>
        <taxon>Sternorrhyncha</taxon>
        <taxon>Psylloidea</taxon>
        <taxon>Psyllidae</taxon>
        <taxon>Diaphorininae</taxon>
        <taxon>Diaphorina</taxon>
    </lineage>
</organism>
<dbReference type="InterPro" id="IPR050394">
    <property type="entry name" value="Homeobox_NK-like"/>
</dbReference>
<sequence length="148" mass="17527">MRTNGIQSQVFELERKFQHIRYLSPTEREMLGKEINLSPTQVKIWFQNRRYKQKRLQAMNQNSNGKNVFKIKHIFTRKTKPTSAQATIGCPEAKKIGRKPETDFPAEEHNIFVPNFDQSDFLDNKWEDIDILDELHDQYVPNCTDIML</sequence>
<dbReference type="CDD" id="cd00086">
    <property type="entry name" value="homeodomain"/>
    <property type="match status" value="1"/>
</dbReference>
<dbReference type="STRING" id="121845.A0A1S3DF01"/>
<dbReference type="GO" id="GO:0005634">
    <property type="term" value="C:nucleus"/>
    <property type="evidence" value="ECO:0007669"/>
    <property type="project" value="UniProtKB-SubCell"/>
</dbReference>
<dbReference type="KEGG" id="dci:103517168"/>